<dbReference type="Proteomes" id="UP001595803">
    <property type="component" value="Unassembled WGS sequence"/>
</dbReference>
<dbReference type="EMBL" id="JBHRZG010000015">
    <property type="protein sequence ID" value="MFC3833862.1"/>
    <property type="molecule type" value="Genomic_DNA"/>
</dbReference>
<gene>
    <name evidence="2" type="ORF">ACFOSB_13420</name>
</gene>
<dbReference type="Gene3D" id="3.30.2310.20">
    <property type="entry name" value="RelE-like"/>
    <property type="match status" value="1"/>
</dbReference>
<dbReference type="SUPFAM" id="SSF143011">
    <property type="entry name" value="RelE-like"/>
    <property type="match status" value="1"/>
</dbReference>
<protein>
    <submittedName>
        <fullName evidence="2">Type II toxin-antitoxin system RelE/ParE family toxin</fullName>
    </submittedName>
</protein>
<name>A0ABV7Z8Z9_9DEIO</name>
<keyword evidence="1" id="KW-1277">Toxin-antitoxin system</keyword>
<reference evidence="3" key="1">
    <citation type="journal article" date="2019" name="Int. J. Syst. Evol. Microbiol.">
        <title>The Global Catalogue of Microorganisms (GCM) 10K type strain sequencing project: providing services to taxonomists for standard genome sequencing and annotation.</title>
        <authorList>
            <consortium name="The Broad Institute Genomics Platform"/>
            <consortium name="The Broad Institute Genome Sequencing Center for Infectious Disease"/>
            <person name="Wu L."/>
            <person name="Ma J."/>
        </authorList>
    </citation>
    <scope>NUCLEOTIDE SEQUENCE [LARGE SCALE GENOMIC DNA]</scope>
    <source>
        <strain evidence="3">CCTCC AB 2017081</strain>
    </source>
</reference>
<dbReference type="NCBIfam" id="TIGR02385">
    <property type="entry name" value="RelE_StbE"/>
    <property type="match status" value="1"/>
</dbReference>
<sequence>MTEYQVGIDEQALSDIDAISDQRTVEAIYRRIADLKTEPQVQGKALTGDLKGYRSVRAGGQRYRIVYEVIEAASAVDVVVVGIRKDGHRTDAYAIAEKRLT</sequence>
<dbReference type="InterPro" id="IPR007712">
    <property type="entry name" value="RelE/ParE_toxin"/>
</dbReference>
<organism evidence="2 3">
    <name type="scientific">Deinococcus rufus</name>
    <dbReference type="NCBI Taxonomy" id="2136097"/>
    <lineage>
        <taxon>Bacteria</taxon>
        <taxon>Thermotogati</taxon>
        <taxon>Deinococcota</taxon>
        <taxon>Deinococci</taxon>
        <taxon>Deinococcales</taxon>
        <taxon>Deinococcaceae</taxon>
        <taxon>Deinococcus</taxon>
    </lineage>
</organism>
<dbReference type="Pfam" id="PF05016">
    <property type="entry name" value="ParE_toxin"/>
    <property type="match status" value="1"/>
</dbReference>
<evidence type="ECO:0000313" key="3">
    <source>
        <dbReference type="Proteomes" id="UP001595803"/>
    </source>
</evidence>
<dbReference type="RefSeq" id="WP_322475018.1">
    <property type="nucleotide sequence ID" value="NZ_JBHRZG010000015.1"/>
</dbReference>
<dbReference type="InterPro" id="IPR035093">
    <property type="entry name" value="RelE/ParE_toxin_dom_sf"/>
</dbReference>
<proteinExistence type="predicted"/>
<comment type="caution">
    <text evidence="2">The sequence shown here is derived from an EMBL/GenBank/DDBJ whole genome shotgun (WGS) entry which is preliminary data.</text>
</comment>
<evidence type="ECO:0000313" key="2">
    <source>
        <dbReference type="EMBL" id="MFC3833862.1"/>
    </source>
</evidence>
<accession>A0ABV7Z8Z9</accession>
<evidence type="ECO:0000256" key="1">
    <source>
        <dbReference type="ARBA" id="ARBA00022649"/>
    </source>
</evidence>
<keyword evidence="3" id="KW-1185">Reference proteome</keyword>